<organism evidence="1 2">
    <name type="scientific">Clonostachys rosea f. rosea IK726</name>
    <dbReference type="NCBI Taxonomy" id="1349383"/>
    <lineage>
        <taxon>Eukaryota</taxon>
        <taxon>Fungi</taxon>
        <taxon>Dikarya</taxon>
        <taxon>Ascomycota</taxon>
        <taxon>Pezizomycotina</taxon>
        <taxon>Sordariomycetes</taxon>
        <taxon>Hypocreomycetidae</taxon>
        <taxon>Hypocreales</taxon>
        <taxon>Bionectriaceae</taxon>
        <taxon>Clonostachys</taxon>
    </lineage>
</organism>
<gene>
    <name evidence="1" type="ORF">CRV2_00000002</name>
</gene>
<dbReference type="EMBL" id="CADEHS020000007">
    <property type="protein sequence ID" value="CAG9942852.1"/>
    <property type="molecule type" value="Genomic_DNA"/>
</dbReference>
<name>A0ACA9TPP7_BIOOC</name>
<comment type="caution">
    <text evidence="1">The sequence shown here is derived from an EMBL/GenBank/DDBJ whole genome shotgun (WGS) entry which is preliminary data.</text>
</comment>
<dbReference type="Proteomes" id="UP000836387">
    <property type="component" value="Unassembled WGS sequence"/>
</dbReference>
<reference evidence="1" key="2">
    <citation type="submission" date="2021-10" db="EMBL/GenBank/DDBJ databases">
        <authorList>
            <person name="Piombo E."/>
        </authorList>
    </citation>
    <scope>NUCLEOTIDE SEQUENCE</scope>
</reference>
<proteinExistence type="predicted"/>
<keyword evidence="2" id="KW-1185">Reference proteome</keyword>
<protein>
    <submittedName>
        <fullName evidence="1">Uncharacterized protein</fullName>
    </submittedName>
</protein>
<evidence type="ECO:0000313" key="2">
    <source>
        <dbReference type="Proteomes" id="UP000836387"/>
    </source>
</evidence>
<reference evidence="1" key="1">
    <citation type="submission" date="2020-04" db="EMBL/GenBank/DDBJ databases">
        <authorList>
            <person name="Broberg M."/>
        </authorList>
    </citation>
    <scope>NUCLEOTIDE SEQUENCE</scope>
</reference>
<accession>A0ACA9TPP7</accession>
<sequence length="74" mass="8216">MNTVWGCRKCAGGDNSQSFQAKDTRPTTTAVPSYGFPILYVPGACHTIVSDCFKFMVKKSWVGWLGPVWKREAT</sequence>
<evidence type="ECO:0000313" key="1">
    <source>
        <dbReference type="EMBL" id="CAG9942852.1"/>
    </source>
</evidence>